<feature type="transmembrane region" description="Helical" evidence="12">
    <location>
        <begin position="304"/>
        <end position="324"/>
    </location>
</feature>
<evidence type="ECO:0000256" key="8">
    <source>
        <dbReference type="ARBA" id="ARBA00022989"/>
    </source>
</evidence>
<feature type="transmembrane region" description="Helical" evidence="12">
    <location>
        <begin position="331"/>
        <end position="352"/>
    </location>
</feature>
<protein>
    <recommendedName>
        <fullName evidence="11">Probable alginate O-acetylase</fullName>
        <ecNumber evidence="11">2.3.1.-</ecNumber>
    </recommendedName>
</protein>
<dbReference type="PANTHER" id="PTHR13285">
    <property type="entry name" value="ACYLTRANSFERASE"/>
    <property type="match status" value="1"/>
</dbReference>
<feature type="transmembrane region" description="Helical" evidence="12">
    <location>
        <begin position="437"/>
        <end position="455"/>
    </location>
</feature>
<feature type="transmembrane region" description="Helical" evidence="12">
    <location>
        <begin position="57"/>
        <end position="75"/>
    </location>
</feature>
<evidence type="ECO:0000256" key="7">
    <source>
        <dbReference type="ARBA" id="ARBA00022841"/>
    </source>
</evidence>
<evidence type="ECO:0000256" key="4">
    <source>
        <dbReference type="ARBA" id="ARBA00022475"/>
    </source>
</evidence>
<feature type="transmembrane region" description="Helical" evidence="12">
    <location>
        <begin position="190"/>
        <end position="209"/>
    </location>
</feature>
<feature type="transmembrane region" description="Helical" evidence="12">
    <location>
        <begin position="378"/>
        <end position="397"/>
    </location>
</feature>
<reference evidence="13" key="2">
    <citation type="submission" date="2020-09" db="EMBL/GenBank/DDBJ databases">
        <authorList>
            <person name="Sun Q."/>
            <person name="Kim S."/>
        </authorList>
    </citation>
    <scope>NUCLEOTIDE SEQUENCE</scope>
    <source>
        <strain evidence="13">KCTC 42731</strain>
    </source>
</reference>
<dbReference type="InterPro" id="IPR051085">
    <property type="entry name" value="MB_O-acyltransferase"/>
</dbReference>
<dbReference type="PIRSF" id="PIRSF016636">
    <property type="entry name" value="AlgI_DltB"/>
    <property type="match status" value="1"/>
</dbReference>
<evidence type="ECO:0000256" key="12">
    <source>
        <dbReference type="SAM" id="Phobius"/>
    </source>
</evidence>
<dbReference type="GO" id="GO:0005886">
    <property type="term" value="C:plasma membrane"/>
    <property type="evidence" value="ECO:0007669"/>
    <property type="project" value="UniProtKB-SubCell"/>
</dbReference>
<gene>
    <name evidence="13" type="ORF">GCM10017161_29590</name>
</gene>
<dbReference type="EC" id="2.3.1.-" evidence="11"/>
<feature type="transmembrane region" description="Helical" evidence="12">
    <location>
        <begin position="254"/>
        <end position="284"/>
    </location>
</feature>
<dbReference type="AlphaFoldDB" id="A0A919BNF3"/>
<evidence type="ECO:0000313" key="14">
    <source>
        <dbReference type="Proteomes" id="UP000623842"/>
    </source>
</evidence>
<sequence length="463" mass="52084">MVFNYHLGNRLSNNANKKLLVFGISVNLFAIAYFKYAGFILQNVNAFTDSNYSLGNIVLPLAISFFTFQQIAYLVDSYKGITKEYSFLHYSLFVSFFPQLIAGPIVHHKDMLPQFNRTKAYQLNSNDVAIGLTIFAIGFFKKTVLADGISVYANPVFSLAEQGQSIDFLTAWGGALAYSFQLYFDFSGYSDMAIGLARIFGIVLPLNFYSPYKAANISEFWRRWHMTLSQFLRDYVYIALGGNRKGQASRYTNLMITMLLGGLWHGAGWNFVIWGGLHGLYLVTNHGWQYLLKFAKLDVQDNSFYKYAAWSITMLAVIVGWVFFRAPTLDGALAMLSGMMGMNGIALPNAIFVKLQPLHSLFEAAGITSFLGGGNDFVATWLWIIALTFVALVLPNIQDMFAKHNASLSDLSYDSKNAIWPLKSMVYKLTFIPNKKFAFCSALAFVLGLLTLNQVSEFLYFQF</sequence>
<dbReference type="Proteomes" id="UP000623842">
    <property type="component" value="Unassembled WGS sequence"/>
</dbReference>
<feature type="transmembrane region" description="Helical" evidence="12">
    <location>
        <begin position="87"/>
        <end position="108"/>
    </location>
</feature>
<keyword evidence="14" id="KW-1185">Reference proteome</keyword>
<evidence type="ECO:0000256" key="2">
    <source>
        <dbReference type="ARBA" id="ARBA00005182"/>
    </source>
</evidence>
<evidence type="ECO:0000256" key="10">
    <source>
        <dbReference type="ARBA" id="ARBA00023315"/>
    </source>
</evidence>
<evidence type="ECO:0000313" key="13">
    <source>
        <dbReference type="EMBL" id="GHF99267.1"/>
    </source>
</evidence>
<dbReference type="GO" id="GO:0042121">
    <property type="term" value="P:alginic acid biosynthetic process"/>
    <property type="evidence" value="ECO:0007669"/>
    <property type="project" value="UniProtKB-UniRule"/>
</dbReference>
<evidence type="ECO:0000256" key="11">
    <source>
        <dbReference type="PIRNR" id="PIRNR016636"/>
    </source>
</evidence>
<keyword evidence="4 11" id="KW-1003">Cell membrane</keyword>
<accession>A0A919BNF3</accession>
<dbReference type="PANTHER" id="PTHR13285:SF23">
    <property type="entry name" value="TEICHOIC ACID D-ALANYLTRANSFERASE"/>
    <property type="match status" value="1"/>
</dbReference>
<evidence type="ECO:0000256" key="5">
    <source>
        <dbReference type="ARBA" id="ARBA00022679"/>
    </source>
</evidence>
<keyword evidence="9 11" id="KW-0472">Membrane</keyword>
<dbReference type="GO" id="GO:0016746">
    <property type="term" value="F:acyltransferase activity"/>
    <property type="evidence" value="ECO:0007669"/>
    <property type="project" value="UniProtKB-KW"/>
</dbReference>
<evidence type="ECO:0000256" key="3">
    <source>
        <dbReference type="ARBA" id="ARBA00010323"/>
    </source>
</evidence>
<comment type="similarity">
    <text evidence="3 11">Belongs to the membrane-bound acyltransferase family.</text>
</comment>
<proteinExistence type="inferred from homology"/>
<keyword evidence="5 11" id="KW-0808">Transferase</keyword>
<comment type="subcellular location">
    <subcellularLocation>
        <location evidence="11">Cell inner membrane</location>
    </subcellularLocation>
    <subcellularLocation>
        <location evidence="1">Cell membrane</location>
        <topology evidence="1">Multi-pass membrane protein</topology>
    </subcellularLocation>
</comment>
<feature type="transmembrane region" description="Helical" evidence="12">
    <location>
        <begin position="19"/>
        <end position="37"/>
    </location>
</feature>
<keyword evidence="8 12" id="KW-1133">Transmembrane helix</keyword>
<dbReference type="EMBL" id="BNCK01000007">
    <property type="protein sequence ID" value="GHF99267.1"/>
    <property type="molecule type" value="Genomic_DNA"/>
</dbReference>
<organism evidence="13 14">
    <name type="scientific">Thalassotalea marina</name>
    <dbReference type="NCBI Taxonomy" id="1673741"/>
    <lineage>
        <taxon>Bacteria</taxon>
        <taxon>Pseudomonadati</taxon>
        <taxon>Pseudomonadota</taxon>
        <taxon>Gammaproteobacteria</taxon>
        <taxon>Alteromonadales</taxon>
        <taxon>Colwelliaceae</taxon>
        <taxon>Thalassotalea</taxon>
    </lineage>
</organism>
<dbReference type="InterPro" id="IPR028362">
    <property type="entry name" value="AlgI"/>
</dbReference>
<name>A0A919BNF3_9GAMM</name>
<keyword evidence="6 11" id="KW-0812">Transmembrane</keyword>
<evidence type="ECO:0000256" key="1">
    <source>
        <dbReference type="ARBA" id="ARBA00004651"/>
    </source>
</evidence>
<dbReference type="InterPro" id="IPR024194">
    <property type="entry name" value="Ac/AlaTfrase_AlgI/DltB"/>
</dbReference>
<dbReference type="InterPro" id="IPR004299">
    <property type="entry name" value="MBOAT_fam"/>
</dbReference>
<dbReference type="Pfam" id="PF03062">
    <property type="entry name" value="MBOAT"/>
    <property type="match status" value="1"/>
</dbReference>
<keyword evidence="7 11" id="KW-0016">Alginate biosynthesis</keyword>
<reference evidence="13" key="1">
    <citation type="journal article" date="2014" name="Int. J. Syst. Evol. Microbiol.">
        <title>Complete genome sequence of Corynebacterium casei LMG S-19264T (=DSM 44701T), isolated from a smear-ripened cheese.</title>
        <authorList>
            <consortium name="US DOE Joint Genome Institute (JGI-PGF)"/>
            <person name="Walter F."/>
            <person name="Albersmeier A."/>
            <person name="Kalinowski J."/>
            <person name="Ruckert C."/>
        </authorList>
    </citation>
    <scope>NUCLEOTIDE SEQUENCE</scope>
    <source>
        <strain evidence="13">KCTC 42731</strain>
    </source>
</reference>
<keyword evidence="11" id="KW-0997">Cell inner membrane</keyword>
<keyword evidence="10 11" id="KW-0012">Acyltransferase</keyword>
<comment type="caution">
    <text evidence="13">The sequence shown here is derived from an EMBL/GenBank/DDBJ whole genome shotgun (WGS) entry which is preliminary data.</text>
</comment>
<evidence type="ECO:0000256" key="9">
    <source>
        <dbReference type="ARBA" id="ARBA00023136"/>
    </source>
</evidence>
<evidence type="ECO:0000256" key="6">
    <source>
        <dbReference type="ARBA" id="ARBA00022692"/>
    </source>
</evidence>
<comment type="pathway">
    <text evidence="2 11">Glycan biosynthesis; alginate biosynthesis.</text>
</comment>
<feature type="transmembrane region" description="Helical" evidence="12">
    <location>
        <begin position="128"/>
        <end position="153"/>
    </location>
</feature>
<dbReference type="PIRSF" id="PIRSF500217">
    <property type="entry name" value="AlgI"/>
    <property type="match status" value="1"/>
</dbReference>